<accession>A0ABS0YXZ2</accession>
<evidence type="ECO:0000313" key="2">
    <source>
        <dbReference type="Proteomes" id="UP000641025"/>
    </source>
</evidence>
<name>A0ABS0YXZ2_9BACT</name>
<dbReference type="Proteomes" id="UP000641025">
    <property type="component" value="Unassembled WGS sequence"/>
</dbReference>
<sequence>MDSSDLKKIVKDLQKLAKQLDDIDSEMYGYENIMENARDAVKFIFMDRHSNSNTDIKASKRTAVRSGIFFIRLTRPILSPMVDHRKSIHSLFQATICNYLTYCFSIKYADTPFKLASDSIVTNLIKILDTEIYYLKSLCNLDGLLDMFLELRYASYLSASGVEIGQDAQLKGFAQREGMHVRSVKARLKRVLNNEAQV</sequence>
<dbReference type="EMBL" id="JAEMHK010000032">
    <property type="protein sequence ID" value="MBJ6802814.1"/>
    <property type="molecule type" value="Genomic_DNA"/>
</dbReference>
<reference evidence="1 2" key="1">
    <citation type="submission" date="2020-12" db="EMBL/GenBank/DDBJ databases">
        <title>Geomonas sp. Red259, isolated from paddy soil.</title>
        <authorList>
            <person name="Xu Z."/>
            <person name="Zhang Z."/>
            <person name="Masuda Y."/>
            <person name="Itoh H."/>
            <person name="Senoo K."/>
        </authorList>
    </citation>
    <scope>NUCLEOTIDE SEQUENCE [LARGE SCALE GENOMIC DNA]</scope>
    <source>
        <strain evidence="1 2">Red259</strain>
    </source>
</reference>
<keyword evidence="2" id="KW-1185">Reference proteome</keyword>
<evidence type="ECO:0008006" key="3">
    <source>
        <dbReference type="Google" id="ProtNLM"/>
    </source>
</evidence>
<protein>
    <recommendedName>
        <fullName evidence="3">Sigma-70 family RNA polymerase sigma factor</fullName>
    </recommendedName>
</protein>
<organism evidence="1 2">
    <name type="scientific">Geomonas propionica</name>
    <dbReference type="NCBI Taxonomy" id="2798582"/>
    <lineage>
        <taxon>Bacteria</taxon>
        <taxon>Pseudomonadati</taxon>
        <taxon>Thermodesulfobacteriota</taxon>
        <taxon>Desulfuromonadia</taxon>
        <taxon>Geobacterales</taxon>
        <taxon>Geobacteraceae</taxon>
        <taxon>Geomonas</taxon>
    </lineage>
</organism>
<proteinExistence type="predicted"/>
<gene>
    <name evidence="1" type="ORF">JFN90_22010</name>
</gene>
<comment type="caution">
    <text evidence="1">The sequence shown here is derived from an EMBL/GenBank/DDBJ whole genome shotgun (WGS) entry which is preliminary data.</text>
</comment>
<evidence type="ECO:0000313" key="1">
    <source>
        <dbReference type="EMBL" id="MBJ6802814.1"/>
    </source>
</evidence>